<name>A0AAD9LX58_9PEZI</name>
<dbReference type="EMBL" id="MU842932">
    <property type="protein sequence ID" value="KAK2025661.1"/>
    <property type="molecule type" value="Genomic_DNA"/>
</dbReference>
<comment type="caution">
    <text evidence="1">The sequence shown here is derived from an EMBL/GenBank/DDBJ whole genome shotgun (WGS) entry which is preliminary data.</text>
</comment>
<evidence type="ECO:0000313" key="2">
    <source>
        <dbReference type="Proteomes" id="UP001232148"/>
    </source>
</evidence>
<gene>
    <name evidence="1" type="ORF">LX32DRAFT_49985</name>
</gene>
<evidence type="ECO:0000313" key="1">
    <source>
        <dbReference type="EMBL" id="KAK2025661.1"/>
    </source>
</evidence>
<sequence>MYKKGPMDRFMSRCFPAGPVPSPPSSCPSFPRLAKFCSRPRVAHSLRLGPRQAPLPSQFQPTRRRRCHGLPCVAMCSPSLSFPFLSFPSLPFPSHPFPSPDVASRSCSLHRVSFLPWWVRASPPLVSCSVLAQREKESGQIAHCVPHSLALAFPTSTCFATLGSPHHSYYVKVPTYFVPTVVNHTRWGRVFVCFFFRVAPVSAR</sequence>
<keyword evidence="2" id="KW-1185">Reference proteome</keyword>
<dbReference type="Proteomes" id="UP001232148">
    <property type="component" value="Unassembled WGS sequence"/>
</dbReference>
<proteinExistence type="predicted"/>
<reference evidence="1" key="1">
    <citation type="submission" date="2021-06" db="EMBL/GenBank/DDBJ databases">
        <title>Comparative genomics, transcriptomics and evolutionary studies reveal genomic signatures of adaptation to plant cell wall in hemibiotrophic fungi.</title>
        <authorList>
            <consortium name="DOE Joint Genome Institute"/>
            <person name="Baroncelli R."/>
            <person name="Diaz J.F."/>
            <person name="Benocci T."/>
            <person name="Peng M."/>
            <person name="Battaglia E."/>
            <person name="Haridas S."/>
            <person name="Andreopoulos W."/>
            <person name="Labutti K."/>
            <person name="Pangilinan J."/>
            <person name="Floch G.L."/>
            <person name="Makela M.R."/>
            <person name="Henrissat B."/>
            <person name="Grigoriev I.V."/>
            <person name="Crouch J.A."/>
            <person name="De Vries R.P."/>
            <person name="Sukno S.A."/>
            <person name="Thon M.R."/>
        </authorList>
    </citation>
    <scope>NUCLEOTIDE SEQUENCE</scope>
    <source>
        <strain evidence="1">MAFF235873</strain>
    </source>
</reference>
<accession>A0AAD9LX58</accession>
<organism evidence="1 2">
    <name type="scientific">Colletotrichum zoysiae</name>
    <dbReference type="NCBI Taxonomy" id="1216348"/>
    <lineage>
        <taxon>Eukaryota</taxon>
        <taxon>Fungi</taxon>
        <taxon>Dikarya</taxon>
        <taxon>Ascomycota</taxon>
        <taxon>Pezizomycotina</taxon>
        <taxon>Sordariomycetes</taxon>
        <taxon>Hypocreomycetidae</taxon>
        <taxon>Glomerellales</taxon>
        <taxon>Glomerellaceae</taxon>
        <taxon>Colletotrichum</taxon>
        <taxon>Colletotrichum graminicola species complex</taxon>
    </lineage>
</organism>
<protein>
    <submittedName>
        <fullName evidence="1">Uncharacterized protein</fullName>
    </submittedName>
</protein>
<dbReference type="AlphaFoldDB" id="A0AAD9LX58"/>